<reference evidence="1" key="1">
    <citation type="submission" date="2024-05" db="EMBL/GenBank/DDBJ databases">
        <authorList>
            <person name="Cai S.Y."/>
            <person name="Jin L.M."/>
            <person name="Li H.R."/>
        </authorList>
    </citation>
    <scope>NUCLEOTIDE SEQUENCE</scope>
    <source>
        <strain evidence="1">A5-74</strain>
    </source>
</reference>
<dbReference type="InterPro" id="IPR052707">
    <property type="entry name" value="OsmC_Ohr_Peroxiredoxin"/>
</dbReference>
<dbReference type="InterPro" id="IPR015946">
    <property type="entry name" value="KH_dom-like_a/b"/>
</dbReference>
<dbReference type="PANTHER" id="PTHR42830">
    <property type="entry name" value="OSMOTICALLY INDUCIBLE FAMILY PROTEIN"/>
    <property type="match status" value="1"/>
</dbReference>
<dbReference type="Pfam" id="PF02566">
    <property type="entry name" value="OsmC"/>
    <property type="match status" value="1"/>
</dbReference>
<sequence>MAHEFPVTVRWDGSTGSGYRGYSRTHVGTTEGTPDLTVSADRHFRGDPAFHNPEQLLVMAAASCQLLSFLALAANRGIDVLHYSDDAVGTMTPSRGPMSIERIELRPRITVAAGPDGSTDTAAVLALVEQAHRDCFIANSLRSEIEIVASVTVTAPGGTAVSRPVRSR</sequence>
<dbReference type="InterPro" id="IPR036102">
    <property type="entry name" value="OsmC/Ohrsf"/>
</dbReference>
<dbReference type="AlphaFoldDB" id="A0AAU8DQJ2"/>
<dbReference type="EMBL" id="CP159218">
    <property type="protein sequence ID" value="XCG64465.1"/>
    <property type="molecule type" value="Genomic_DNA"/>
</dbReference>
<dbReference type="SUPFAM" id="SSF82784">
    <property type="entry name" value="OsmC-like"/>
    <property type="match status" value="1"/>
</dbReference>
<dbReference type="PANTHER" id="PTHR42830:SF2">
    <property type="entry name" value="OSMC_OHR FAMILY PROTEIN"/>
    <property type="match status" value="1"/>
</dbReference>
<dbReference type="Gene3D" id="3.30.300.20">
    <property type="match status" value="1"/>
</dbReference>
<gene>
    <name evidence="1" type="ORF">ABLG96_03750</name>
</gene>
<dbReference type="InterPro" id="IPR003718">
    <property type="entry name" value="OsmC/Ohr_fam"/>
</dbReference>
<dbReference type="RefSeq" id="WP_353650078.1">
    <property type="nucleotide sequence ID" value="NZ_CP159218.1"/>
</dbReference>
<proteinExistence type="predicted"/>
<protein>
    <submittedName>
        <fullName evidence="1">OsmC family protein</fullName>
    </submittedName>
</protein>
<accession>A0AAU8DQJ2</accession>
<name>A0AAU8DQJ2_9ACTN</name>
<evidence type="ECO:0000313" key="1">
    <source>
        <dbReference type="EMBL" id="XCG64465.1"/>
    </source>
</evidence>
<organism evidence="1">
    <name type="scientific">Nakamurella sp. A5-74</name>
    <dbReference type="NCBI Taxonomy" id="3158264"/>
    <lineage>
        <taxon>Bacteria</taxon>
        <taxon>Bacillati</taxon>
        <taxon>Actinomycetota</taxon>
        <taxon>Actinomycetes</taxon>
        <taxon>Nakamurellales</taxon>
        <taxon>Nakamurellaceae</taxon>
        <taxon>Nakamurella</taxon>
    </lineage>
</organism>